<name>A0ACC1L4B7_9FUNG</name>
<reference evidence="1" key="1">
    <citation type="submission" date="2022-07" db="EMBL/GenBank/DDBJ databases">
        <title>Phylogenomic reconstructions and comparative analyses of Kickxellomycotina fungi.</title>
        <authorList>
            <person name="Reynolds N.K."/>
            <person name="Stajich J.E."/>
            <person name="Barry K."/>
            <person name="Grigoriev I.V."/>
            <person name="Crous P."/>
            <person name="Smith M.E."/>
        </authorList>
    </citation>
    <scope>NUCLEOTIDE SEQUENCE</scope>
    <source>
        <strain evidence="1">CBS 102833</strain>
    </source>
</reference>
<comment type="caution">
    <text evidence="1">The sequence shown here is derived from an EMBL/GenBank/DDBJ whole genome shotgun (WGS) entry which is preliminary data.</text>
</comment>
<accession>A0ACC1L4B7</accession>
<dbReference type="Proteomes" id="UP001140096">
    <property type="component" value="Unassembled WGS sequence"/>
</dbReference>
<gene>
    <name evidence="1" type="ORF">H4S07_005000</name>
</gene>
<protein>
    <submittedName>
        <fullName evidence="1">Uncharacterized protein</fullName>
    </submittedName>
</protein>
<evidence type="ECO:0000313" key="2">
    <source>
        <dbReference type="Proteomes" id="UP001140096"/>
    </source>
</evidence>
<evidence type="ECO:0000313" key="1">
    <source>
        <dbReference type="EMBL" id="KAJ2801178.1"/>
    </source>
</evidence>
<feature type="non-terminal residue" evidence="1">
    <location>
        <position position="1"/>
    </location>
</feature>
<proteinExistence type="predicted"/>
<organism evidence="1 2">
    <name type="scientific">Coemansia furcata</name>
    <dbReference type="NCBI Taxonomy" id="417177"/>
    <lineage>
        <taxon>Eukaryota</taxon>
        <taxon>Fungi</taxon>
        <taxon>Fungi incertae sedis</taxon>
        <taxon>Zoopagomycota</taxon>
        <taxon>Kickxellomycotina</taxon>
        <taxon>Kickxellomycetes</taxon>
        <taxon>Kickxellales</taxon>
        <taxon>Kickxellaceae</taxon>
        <taxon>Coemansia</taxon>
    </lineage>
</organism>
<dbReference type="EMBL" id="JANBUP010002251">
    <property type="protein sequence ID" value="KAJ2801178.1"/>
    <property type="molecule type" value="Genomic_DNA"/>
</dbReference>
<keyword evidence="2" id="KW-1185">Reference proteome</keyword>
<sequence length="351" mass="39780">EVNVREYQVLCGDASQLYWVKQDGQLSIKGFKPVEGGHEDSGEPLYIAKTLTEGSQQLGKCAPHIKKGMSYPYGHKELTTENYMVLADFIQSYAKSKFRGGLSDRNYERAHKRLRNARTRANKHRYVDVISVLEFGYGRKGPRRVHMLNATAGLGKREEIFGNLEQVSKYRPAFYAIAKDCLGDKKLLVNPLALRSKQPLNVAKMQDKHWSDVRHKIKPPVDKATMAVLEERARTGIVDTTSLLASEEDKSALERWTKTWVKMPPKRQIIRYYRTLLEQVTMMEVKTLEVPNTGKYVKSMARRNTVDAVGREKPDFIPKKSYVFTKSLLAGKRGLGAANLIDMAGLDISNA</sequence>